<dbReference type="STRING" id="570519.SAMN04488116_1621"/>
<evidence type="ECO:0000259" key="2">
    <source>
        <dbReference type="Pfam" id="PF00857"/>
    </source>
</evidence>
<proteinExistence type="predicted"/>
<gene>
    <name evidence="3" type="ORF">SAMN04488116_1621</name>
</gene>
<dbReference type="Gene3D" id="3.40.50.850">
    <property type="entry name" value="Isochorismatase-like"/>
    <property type="match status" value="1"/>
</dbReference>
<keyword evidence="1" id="KW-0378">Hydrolase</keyword>
<dbReference type="EMBL" id="FQWL01000002">
    <property type="protein sequence ID" value="SHG52903.1"/>
    <property type="molecule type" value="Genomic_DNA"/>
</dbReference>
<organism evidence="3 4">
    <name type="scientific">Flagellimonas flava</name>
    <dbReference type="NCBI Taxonomy" id="570519"/>
    <lineage>
        <taxon>Bacteria</taxon>
        <taxon>Pseudomonadati</taxon>
        <taxon>Bacteroidota</taxon>
        <taxon>Flavobacteriia</taxon>
        <taxon>Flavobacteriales</taxon>
        <taxon>Flavobacteriaceae</taxon>
        <taxon>Flagellimonas</taxon>
    </lineage>
</organism>
<dbReference type="Proteomes" id="UP000184532">
    <property type="component" value="Unassembled WGS sequence"/>
</dbReference>
<evidence type="ECO:0000313" key="3">
    <source>
        <dbReference type="EMBL" id="SHG52903.1"/>
    </source>
</evidence>
<dbReference type="GO" id="GO:0016787">
    <property type="term" value="F:hydrolase activity"/>
    <property type="evidence" value="ECO:0007669"/>
    <property type="project" value="UniProtKB-KW"/>
</dbReference>
<feature type="domain" description="Isochorismatase-like" evidence="2">
    <location>
        <begin position="5"/>
        <end position="178"/>
    </location>
</feature>
<evidence type="ECO:0000313" key="4">
    <source>
        <dbReference type="Proteomes" id="UP000184532"/>
    </source>
</evidence>
<reference evidence="4" key="1">
    <citation type="submission" date="2016-11" db="EMBL/GenBank/DDBJ databases">
        <authorList>
            <person name="Varghese N."/>
            <person name="Submissions S."/>
        </authorList>
    </citation>
    <scope>NUCLEOTIDE SEQUENCE [LARGE SCALE GENOMIC DNA]</scope>
    <source>
        <strain evidence="4">DSM 22638</strain>
    </source>
</reference>
<dbReference type="InterPro" id="IPR050272">
    <property type="entry name" value="Isochorismatase-like_hydrls"/>
</dbReference>
<dbReference type="OrthoDB" id="9791276at2"/>
<dbReference type="InterPro" id="IPR036380">
    <property type="entry name" value="Isochorismatase-like_sf"/>
</dbReference>
<sequence>MPMKALLLIDIQKGLQEQDYYGEERNNPDAEVHSAQILKAFRAKKLPVFHVQHCSTNPNSPLHPSKPGNAFNPLVQPEAGEPIFQKSVNSAFIGTDLESTLKSEKITDVVIVGLTTEHCISTSTRMAANLGFNVTLVSDATAAFNKTGINGENYSAELTHSLELANLKDEFATVQNTQTLLEELG</sequence>
<dbReference type="InterPro" id="IPR000868">
    <property type="entry name" value="Isochorismatase-like_dom"/>
</dbReference>
<dbReference type="PANTHER" id="PTHR43540">
    <property type="entry name" value="PEROXYUREIDOACRYLATE/UREIDOACRYLATE AMIDOHYDROLASE-RELATED"/>
    <property type="match status" value="1"/>
</dbReference>
<dbReference type="Pfam" id="PF00857">
    <property type="entry name" value="Isochorismatase"/>
    <property type="match status" value="1"/>
</dbReference>
<accession>A0A1M5KL37</accession>
<dbReference type="PANTHER" id="PTHR43540:SF1">
    <property type="entry name" value="ISOCHORISMATASE HYDROLASE"/>
    <property type="match status" value="1"/>
</dbReference>
<evidence type="ECO:0000256" key="1">
    <source>
        <dbReference type="ARBA" id="ARBA00022801"/>
    </source>
</evidence>
<dbReference type="CDD" id="cd01014">
    <property type="entry name" value="nicotinamidase_related"/>
    <property type="match status" value="1"/>
</dbReference>
<keyword evidence="4" id="KW-1185">Reference proteome</keyword>
<name>A0A1M5KL37_9FLAO</name>
<protein>
    <submittedName>
        <fullName evidence="3">Nicotinamidase-related amidase</fullName>
    </submittedName>
</protein>
<dbReference type="AlphaFoldDB" id="A0A1M5KL37"/>
<dbReference type="SUPFAM" id="SSF52499">
    <property type="entry name" value="Isochorismatase-like hydrolases"/>
    <property type="match status" value="1"/>
</dbReference>